<evidence type="ECO:0000256" key="1">
    <source>
        <dbReference type="ARBA" id="ARBA00022741"/>
    </source>
</evidence>
<dbReference type="Pfam" id="PF02597">
    <property type="entry name" value="ThiS"/>
    <property type="match status" value="1"/>
</dbReference>
<dbReference type="Gene3D" id="3.10.20.30">
    <property type="match status" value="1"/>
</dbReference>
<dbReference type="InterPro" id="IPR016155">
    <property type="entry name" value="Mopterin_synth/thiamin_S_b"/>
</dbReference>
<dbReference type="CDD" id="cd00754">
    <property type="entry name" value="Ubl_MoaD"/>
    <property type="match status" value="1"/>
</dbReference>
<accession>A0A382B4Y1</accession>
<organism evidence="2">
    <name type="scientific">marine metagenome</name>
    <dbReference type="NCBI Taxonomy" id="408172"/>
    <lineage>
        <taxon>unclassified sequences</taxon>
        <taxon>metagenomes</taxon>
        <taxon>ecological metagenomes</taxon>
    </lineage>
</organism>
<gene>
    <name evidence="2" type="ORF">METZ01_LOCUS161710</name>
</gene>
<dbReference type="InterPro" id="IPR044672">
    <property type="entry name" value="MOCS2A"/>
</dbReference>
<dbReference type="InterPro" id="IPR003749">
    <property type="entry name" value="ThiS/MoaD-like"/>
</dbReference>
<dbReference type="PANTHER" id="PTHR33359:SF1">
    <property type="entry name" value="MOLYBDOPTERIN SYNTHASE SULFUR CARRIER SUBUNIT"/>
    <property type="match status" value="1"/>
</dbReference>
<dbReference type="GO" id="GO:0006777">
    <property type="term" value="P:Mo-molybdopterin cofactor biosynthetic process"/>
    <property type="evidence" value="ECO:0007669"/>
    <property type="project" value="InterPro"/>
</dbReference>
<dbReference type="GO" id="GO:0000166">
    <property type="term" value="F:nucleotide binding"/>
    <property type="evidence" value="ECO:0007669"/>
    <property type="project" value="UniProtKB-KW"/>
</dbReference>
<evidence type="ECO:0000313" key="2">
    <source>
        <dbReference type="EMBL" id="SVB08856.1"/>
    </source>
</evidence>
<dbReference type="EMBL" id="UINC01028235">
    <property type="protein sequence ID" value="SVB08856.1"/>
    <property type="molecule type" value="Genomic_DNA"/>
</dbReference>
<sequence length="87" mass="9651">MTENMSDSINIKIQYFAALQEITGCACETLSVQVGSNPKTVYQQLNNQYDLPTQKRLKIAINDCFCSWESVLTSDDTLVFIPPVTGG</sequence>
<dbReference type="InterPro" id="IPR012675">
    <property type="entry name" value="Beta-grasp_dom_sf"/>
</dbReference>
<proteinExistence type="predicted"/>
<keyword evidence="1" id="KW-0547">Nucleotide-binding</keyword>
<dbReference type="GO" id="GO:1990133">
    <property type="term" value="C:molybdopterin adenylyltransferase complex"/>
    <property type="evidence" value="ECO:0007669"/>
    <property type="project" value="TreeGrafter"/>
</dbReference>
<evidence type="ECO:0008006" key="3">
    <source>
        <dbReference type="Google" id="ProtNLM"/>
    </source>
</evidence>
<dbReference type="AlphaFoldDB" id="A0A382B4Y1"/>
<dbReference type="PANTHER" id="PTHR33359">
    <property type="entry name" value="MOLYBDOPTERIN SYNTHASE SULFUR CARRIER SUBUNIT"/>
    <property type="match status" value="1"/>
</dbReference>
<reference evidence="2" key="1">
    <citation type="submission" date="2018-05" db="EMBL/GenBank/DDBJ databases">
        <authorList>
            <person name="Lanie J.A."/>
            <person name="Ng W.-L."/>
            <person name="Kazmierczak K.M."/>
            <person name="Andrzejewski T.M."/>
            <person name="Davidsen T.M."/>
            <person name="Wayne K.J."/>
            <person name="Tettelin H."/>
            <person name="Glass J.I."/>
            <person name="Rusch D."/>
            <person name="Podicherti R."/>
            <person name="Tsui H.-C.T."/>
            <person name="Winkler M.E."/>
        </authorList>
    </citation>
    <scope>NUCLEOTIDE SEQUENCE</scope>
</reference>
<protein>
    <recommendedName>
        <fullName evidence="3">Molybdopterin synthase sulfur carrier subunit</fullName>
    </recommendedName>
</protein>
<dbReference type="SUPFAM" id="SSF54285">
    <property type="entry name" value="MoaD/ThiS"/>
    <property type="match status" value="1"/>
</dbReference>
<name>A0A382B4Y1_9ZZZZ</name>